<reference evidence="1 2" key="1">
    <citation type="journal article" date="2019" name="Sci. Rep.">
        <title>Orb-weaving spider Araneus ventricosus genome elucidates the spidroin gene catalogue.</title>
        <authorList>
            <person name="Kono N."/>
            <person name="Nakamura H."/>
            <person name="Ohtoshi R."/>
            <person name="Moran D.A.P."/>
            <person name="Shinohara A."/>
            <person name="Yoshida Y."/>
            <person name="Fujiwara M."/>
            <person name="Mori M."/>
            <person name="Tomita M."/>
            <person name="Arakawa K."/>
        </authorList>
    </citation>
    <scope>NUCLEOTIDE SEQUENCE [LARGE SCALE GENOMIC DNA]</scope>
</reference>
<dbReference type="AlphaFoldDB" id="A0A4Y2F5D3"/>
<dbReference type="Proteomes" id="UP000499080">
    <property type="component" value="Unassembled WGS sequence"/>
</dbReference>
<comment type="caution">
    <text evidence="1">The sequence shown here is derived from an EMBL/GenBank/DDBJ whole genome shotgun (WGS) entry which is preliminary data.</text>
</comment>
<proteinExistence type="predicted"/>
<evidence type="ECO:0000313" key="1">
    <source>
        <dbReference type="EMBL" id="GBM36760.1"/>
    </source>
</evidence>
<evidence type="ECO:0000313" key="2">
    <source>
        <dbReference type="Proteomes" id="UP000499080"/>
    </source>
</evidence>
<accession>A0A4Y2F5D3</accession>
<sequence length="87" mass="9731">MRYPLISAMKSGNIYETGTFGLYWIRCDGPMVHWPVASPELSCPDFFCGHMEAKVRENSAKSDGDFVHRIFVTAGKGRDTAGIFQKV</sequence>
<name>A0A4Y2F5D3_ARAVE</name>
<dbReference type="EMBL" id="BGPR01000819">
    <property type="protein sequence ID" value="GBM36760.1"/>
    <property type="molecule type" value="Genomic_DNA"/>
</dbReference>
<protein>
    <submittedName>
        <fullName evidence="1">Uncharacterized protein</fullName>
    </submittedName>
</protein>
<keyword evidence="2" id="KW-1185">Reference proteome</keyword>
<organism evidence="1 2">
    <name type="scientific">Araneus ventricosus</name>
    <name type="common">Orbweaver spider</name>
    <name type="synonym">Epeira ventricosa</name>
    <dbReference type="NCBI Taxonomy" id="182803"/>
    <lineage>
        <taxon>Eukaryota</taxon>
        <taxon>Metazoa</taxon>
        <taxon>Ecdysozoa</taxon>
        <taxon>Arthropoda</taxon>
        <taxon>Chelicerata</taxon>
        <taxon>Arachnida</taxon>
        <taxon>Araneae</taxon>
        <taxon>Araneomorphae</taxon>
        <taxon>Entelegynae</taxon>
        <taxon>Araneoidea</taxon>
        <taxon>Araneidae</taxon>
        <taxon>Araneus</taxon>
    </lineage>
</organism>
<gene>
    <name evidence="1" type="ORF">AVEN_273801_1</name>
</gene>